<dbReference type="InterPro" id="IPR008629">
    <property type="entry name" value="GUN4-like"/>
</dbReference>
<evidence type="ECO:0000313" key="3">
    <source>
        <dbReference type="EMBL" id="KFF41158.1"/>
    </source>
</evidence>
<dbReference type="STRING" id="1527444.ucyna2_00980"/>
<dbReference type="eggNOG" id="COG0515">
    <property type="taxonomic scope" value="Bacteria"/>
</dbReference>
<feature type="domain" description="GUN4 N-terminal ARM-like repeat" evidence="2">
    <location>
        <begin position="10"/>
        <end position="91"/>
    </location>
</feature>
<dbReference type="PANTHER" id="PTHR34800:SF1">
    <property type="entry name" value="TETRAPYRROLE-BINDING PROTEIN, CHLOROPLASTIC"/>
    <property type="match status" value="1"/>
</dbReference>
<feature type="domain" description="GUN4-like" evidence="1">
    <location>
        <begin position="99"/>
        <end position="238"/>
    </location>
</feature>
<dbReference type="Proteomes" id="UP000028922">
    <property type="component" value="Unassembled WGS sequence"/>
</dbReference>
<dbReference type="EMBL" id="JPSP01000012">
    <property type="protein sequence ID" value="KFF41158.1"/>
    <property type="molecule type" value="Genomic_DNA"/>
</dbReference>
<sequence>MTNENISTINNLDNNFSSSKLAHQFINGTSKEQFKLIPQLTSMGNSGWEILIDFLKLSDVNNLDLIQGEIYRELYKAKTPETELFIKNYFPNGLVSLDSQANIDYKLLSKSLLEENFQEADTLTRHILWELAGEGALERKWVYFTEVANFPVIDLHTINTLWWLYSGGKFGFSVQRKLWLSVGKDFNTLWRKIGWKKDNHWTQYPKEFTWNLNAPIGHLPLLNQLRGVRVANSIFLHPVWSEKNW</sequence>
<dbReference type="InterPro" id="IPR016024">
    <property type="entry name" value="ARM-type_fold"/>
</dbReference>
<dbReference type="Gene3D" id="1.25.40.620">
    <property type="match status" value="1"/>
</dbReference>
<organism evidence="3 4">
    <name type="scientific">Candidatus Atelocyanobacterium thalassa isolate SIO64986</name>
    <dbReference type="NCBI Taxonomy" id="1527444"/>
    <lineage>
        <taxon>Bacteria</taxon>
        <taxon>Bacillati</taxon>
        <taxon>Cyanobacteriota</taxon>
        <taxon>Cyanophyceae</taxon>
        <taxon>Oscillatoriophycideae</taxon>
        <taxon>Chroococcales</taxon>
        <taxon>Aphanothecaceae</taxon>
        <taxon>Candidatus Atelocyanobacterium</taxon>
        <taxon>Candidatus Atelocyanobacterium thalassae</taxon>
    </lineage>
</organism>
<dbReference type="InterPro" id="IPR037215">
    <property type="entry name" value="GUN4-like_sf"/>
</dbReference>
<dbReference type="AlphaFoldDB" id="A0A086CG44"/>
<dbReference type="CDD" id="cd16383">
    <property type="entry name" value="GUN4"/>
    <property type="match status" value="1"/>
</dbReference>
<dbReference type="GO" id="GO:0030288">
    <property type="term" value="C:outer membrane-bounded periplasmic space"/>
    <property type="evidence" value="ECO:0007669"/>
    <property type="project" value="TreeGrafter"/>
</dbReference>
<reference evidence="3 4" key="1">
    <citation type="submission" date="2014-08" db="EMBL/GenBank/DDBJ databases">
        <title>Comparative genomics reveals surprising divergence of two closely related strains of uncultivated UCYN-A cyanobacteria.</title>
        <authorList>
            <person name="Bombar D."/>
            <person name="Heller P."/>
            <person name="Sanchez-Baracaldo P."/>
            <person name="Carter B.J."/>
            <person name="Zert J.P."/>
        </authorList>
    </citation>
    <scope>NUCLEOTIDE SEQUENCE [LARGE SCALE GENOMIC DNA]</scope>
</reference>
<dbReference type="Pfam" id="PF05419">
    <property type="entry name" value="GUN4"/>
    <property type="match status" value="1"/>
</dbReference>
<evidence type="ECO:0000313" key="4">
    <source>
        <dbReference type="Proteomes" id="UP000028922"/>
    </source>
</evidence>
<evidence type="ECO:0000259" key="1">
    <source>
        <dbReference type="Pfam" id="PF05419"/>
    </source>
</evidence>
<accession>A0A086CG44</accession>
<gene>
    <name evidence="3" type="ORF">ucyna2_00980</name>
</gene>
<name>A0A086CG44_9CHRO</name>
<dbReference type="PANTHER" id="PTHR34800">
    <property type="entry name" value="TETRAPYRROLE-BINDING PROTEIN, CHLOROPLASTIC"/>
    <property type="match status" value="1"/>
</dbReference>
<dbReference type="Gene3D" id="1.10.10.1770">
    <property type="entry name" value="Gun4-like"/>
    <property type="match status" value="1"/>
</dbReference>
<evidence type="ECO:0000259" key="2">
    <source>
        <dbReference type="Pfam" id="PF16416"/>
    </source>
</evidence>
<dbReference type="InterPro" id="IPR032192">
    <property type="entry name" value="GUN4_N"/>
</dbReference>
<dbReference type="Pfam" id="PF16416">
    <property type="entry name" value="GUN4_N"/>
    <property type="match status" value="1"/>
</dbReference>
<comment type="caution">
    <text evidence="3">The sequence shown here is derived from an EMBL/GenBank/DDBJ whole genome shotgun (WGS) entry which is preliminary data.</text>
</comment>
<dbReference type="SUPFAM" id="SSF140869">
    <property type="entry name" value="GUN4-like"/>
    <property type="match status" value="1"/>
</dbReference>
<dbReference type="PATRIC" id="fig|1527444.3.peg.931"/>
<dbReference type="GO" id="GO:0046906">
    <property type="term" value="F:tetrapyrrole binding"/>
    <property type="evidence" value="ECO:0007669"/>
    <property type="project" value="TreeGrafter"/>
</dbReference>
<proteinExistence type="predicted"/>
<protein>
    <submittedName>
        <fullName evidence="3">Gun4</fullName>
    </submittedName>
</protein>
<dbReference type="SUPFAM" id="SSF48371">
    <property type="entry name" value="ARM repeat"/>
    <property type="match status" value="1"/>
</dbReference>